<sequence length="44" mass="5443">MEVQKTSQPYFTKTIQEVKQRIRFKKKKKLFFKNFLILFLSISM</sequence>
<evidence type="ECO:0000313" key="2">
    <source>
        <dbReference type="Proteomes" id="UP000182152"/>
    </source>
</evidence>
<organism evidence="1 2">
    <name type="scientific">Enterococcus ratti</name>
    <dbReference type="NCBI Taxonomy" id="150033"/>
    <lineage>
        <taxon>Bacteria</taxon>
        <taxon>Bacillati</taxon>
        <taxon>Bacillota</taxon>
        <taxon>Bacilli</taxon>
        <taxon>Lactobacillales</taxon>
        <taxon>Enterococcaceae</taxon>
        <taxon>Enterococcus</taxon>
    </lineage>
</organism>
<protein>
    <submittedName>
        <fullName evidence="1">Uncharacterized protein</fullName>
    </submittedName>
</protein>
<reference evidence="1 2" key="1">
    <citation type="submission" date="2014-12" db="EMBL/GenBank/DDBJ databases">
        <title>Draft genome sequences of 29 type strains of Enterococci.</title>
        <authorList>
            <person name="Zhong Z."/>
            <person name="Sun Z."/>
            <person name="Liu W."/>
            <person name="Zhang W."/>
            <person name="Zhang H."/>
        </authorList>
    </citation>
    <scope>NUCLEOTIDE SEQUENCE [LARGE SCALE GENOMIC DNA]</scope>
    <source>
        <strain evidence="1 2">DSM 15687</strain>
    </source>
</reference>
<dbReference type="STRING" id="150033.RV14_GL000213"/>
<dbReference type="EMBL" id="JXLB01000010">
    <property type="protein sequence ID" value="OJG81686.1"/>
    <property type="molecule type" value="Genomic_DNA"/>
</dbReference>
<comment type="caution">
    <text evidence="1">The sequence shown here is derived from an EMBL/GenBank/DDBJ whole genome shotgun (WGS) entry which is preliminary data.</text>
</comment>
<dbReference type="Proteomes" id="UP000182152">
    <property type="component" value="Unassembled WGS sequence"/>
</dbReference>
<keyword evidence="2" id="KW-1185">Reference proteome</keyword>
<name>A0A1L8WKY5_9ENTE</name>
<gene>
    <name evidence="1" type="ORF">RV14_GL000213</name>
</gene>
<dbReference type="AlphaFoldDB" id="A0A1L8WKY5"/>
<evidence type="ECO:0000313" key="1">
    <source>
        <dbReference type="EMBL" id="OJG81686.1"/>
    </source>
</evidence>
<proteinExistence type="predicted"/>
<accession>A0A1L8WKY5</accession>